<keyword evidence="1" id="KW-0812">Transmembrane</keyword>
<dbReference type="EMBL" id="KV407459">
    <property type="protein sequence ID" value="KZF22128.1"/>
    <property type="molecule type" value="Genomic_DNA"/>
</dbReference>
<keyword evidence="3" id="KW-1185">Reference proteome</keyword>
<feature type="transmembrane region" description="Helical" evidence="1">
    <location>
        <begin position="59"/>
        <end position="85"/>
    </location>
</feature>
<keyword evidence="1" id="KW-1133">Transmembrane helix</keyword>
<accession>A0A165GFQ0</accession>
<evidence type="ECO:0000313" key="2">
    <source>
        <dbReference type="EMBL" id="KZF22128.1"/>
    </source>
</evidence>
<reference evidence="2 3" key="1">
    <citation type="journal article" date="2016" name="Fungal Biol.">
        <title>The genome of Xylona heveae provides a window into fungal endophytism.</title>
        <authorList>
            <person name="Gazis R."/>
            <person name="Kuo A."/>
            <person name="Riley R."/>
            <person name="LaButti K."/>
            <person name="Lipzen A."/>
            <person name="Lin J."/>
            <person name="Amirebrahimi M."/>
            <person name="Hesse C.N."/>
            <person name="Spatafora J.W."/>
            <person name="Henrissat B."/>
            <person name="Hainaut M."/>
            <person name="Grigoriev I.V."/>
            <person name="Hibbett D.S."/>
        </authorList>
    </citation>
    <scope>NUCLEOTIDE SEQUENCE [LARGE SCALE GENOMIC DNA]</scope>
    <source>
        <strain evidence="2 3">TC161</strain>
    </source>
</reference>
<dbReference type="RefSeq" id="XP_018187683.1">
    <property type="nucleotide sequence ID" value="XM_018329233.1"/>
</dbReference>
<evidence type="ECO:0000256" key="1">
    <source>
        <dbReference type="SAM" id="Phobius"/>
    </source>
</evidence>
<name>A0A165GFQ0_XYLHT</name>
<dbReference type="GeneID" id="28894370"/>
<proteinExistence type="predicted"/>
<dbReference type="Proteomes" id="UP000076632">
    <property type="component" value="Unassembled WGS sequence"/>
</dbReference>
<protein>
    <submittedName>
        <fullName evidence="2">Uncharacterized protein</fullName>
    </submittedName>
</protein>
<feature type="transmembrane region" description="Helical" evidence="1">
    <location>
        <begin position="28"/>
        <end position="47"/>
    </location>
</feature>
<evidence type="ECO:0000313" key="3">
    <source>
        <dbReference type="Proteomes" id="UP000076632"/>
    </source>
</evidence>
<gene>
    <name evidence="2" type="ORF">L228DRAFT_146922</name>
</gene>
<sequence>MFPLFVTCLYLRLSVIYILFPFHLSNRCYSYSFILSFISSFISYHFFFPYCVCLSPTYIIHITLSIITHALSSTLTVSCSCIIFIMMHDYMQRNVIQFNAVLYIRYIYTHTIV</sequence>
<organism evidence="2 3">
    <name type="scientific">Xylona heveae (strain CBS 132557 / TC161)</name>
    <dbReference type="NCBI Taxonomy" id="1328760"/>
    <lineage>
        <taxon>Eukaryota</taxon>
        <taxon>Fungi</taxon>
        <taxon>Dikarya</taxon>
        <taxon>Ascomycota</taxon>
        <taxon>Pezizomycotina</taxon>
        <taxon>Xylonomycetes</taxon>
        <taxon>Xylonales</taxon>
        <taxon>Xylonaceae</taxon>
        <taxon>Xylona</taxon>
    </lineage>
</organism>
<keyword evidence="1" id="KW-0472">Membrane</keyword>
<dbReference type="AlphaFoldDB" id="A0A165GFQ0"/>
<dbReference type="InParanoid" id="A0A165GFQ0"/>